<protein>
    <submittedName>
        <fullName evidence="2">Uncharacterized protein</fullName>
    </submittedName>
</protein>
<dbReference type="AlphaFoldDB" id="A0A9W8N9S0"/>
<name>A0A9W8N9S0_9PEZI</name>
<dbReference type="Gene3D" id="4.10.60.10">
    <property type="entry name" value="Zinc finger, CCHC-type"/>
    <property type="match status" value="1"/>
</dbReference>
<evidence type="ECO:0000313" key="3">
    <source>
        <dbReference type="Proteomes" id="UP001148614"/>
    </source>
</evidence>
<feature type="compositionally biased region" description="Low complexity" evidence="1">
    <location>
        <begin position="9"/>
        <end position="20"/>
    </location>
</feature>
<keyword evidence="3" id="KW-1185">Reference proteome</keyword>
<accession>A0A9W8N9S0</accession>
<dbReference type="Proteomes" id="UP001148614">
    <property type="component" value="Unassembled WGS sequence"/>
</dbReference>
<gene>
    <name evidence="2" type="ORF">NPX13_g7568</name>
</gene>
<feature type="compositionally biased region" description="Low complexity" evidence="1">
    <location>
        <begin position="124"/>
        <end position="133"/>
    </location>
</feature>
<proteinExistence type="predicted"/>
<dbReference type="VEuPathDB" id="FungiDB:F4678DRAFT_415211"/>
<evidence type="ECO:0000313" key="2">
    <source>
        <dbReference type="EMBL" id="KAJ3565264.1"/>
    </source>
</evidence>
<sequence>MATTSGRPNSSAGNTSSAGGVTPPASTGTIELEDEITFVGSWDTVQAAVRQYPRTTETTAIITASNFSPRVSAGHARFRCRGCLSEVLEYSRRWPSFLCLIIELTLWPSNASGDTPERPRSIVGGNSSESSNSQHHHGRASIRPEQAVQIVCGNCHQRNHTADLCVKVGDSGWMEACPKCNSRLHIYDRCPRRRQDEDFKYLILNRGNKPPVKSSLNLGLVVLQQLGLPNSLYLRANVIPLPHSSEFSRLIRDIPVVSKHPMTLPNGLIIEPARHNQSLGDAVSLLGSQTWRTSEDLRTESRDAGTECAHTAQMNSSTTPWFIWILVLTEFWRRRACQSTGANGRRAFGVGQARGGRDPVRLGSLHTMLGAVMANEDVPQPLECRQCEEERVSGNLEDEGRLITDGW</sequence>
<feature type="region of interest" description="Disordered" evidence="1">
    <location>
        <begin position="1"/>
        <end position="27"/>
    </location>
</feature>
<comment type="caution">
    <text evidence="2">The sequence shown here is derived from an EMBL/GenBank/DDBJ whole genome shotgun (WGS) entry which is preliminary data.</text>
</comment>
<organism evidence="2 3">
    <name type="scientific">Xylaria arbuscula</name>
    <dbReference type="NCBI Taxonomy" id="114810"/>
    <lineage>
        <taxon>Eukaryota</taxon>
        <taxon>Fungi</taxon>
        <taxon>Dikarya</taxon>
        <taxon>Ascomycota</taxon>
        <taxon>Pezizomycotina</taxon>
        <taxon>Sordariomycetes</taxon>
        <taxon>Xylariomycetidae</taxon>
        <taxon>Xylariales</taxon>
        <taxon>Xylariaceae</taxon>
        <taxon>Xylaria</taxon>
    </lineage>
</organism>
<feature type="region of interest" description="Disordered" evidence="1">
    <location>
        <begin position="112"/>
        <end position="140"/>
    </location>
</feature>
<reference evidence="2" key="1">
    <citation type="submission" date="2022-07" db="EMBL/GenBank/DDBJ databases">
        <title>Genome Sequence of Xylaria arbuscula.</title>
        <authorList>
            <person name="Buettner E."/>
        </authorList>
    </citation>
    <scope>NUCLEOTIDE SEQUENCE</scope>
    <source>
        <strain evidence="2">VT107</strain>
    </source>
</reference>
<evidence type="ECO:0000256" key="1">
    <source>
        <dbReference type="SAM" id="MobiDB-lite"/>
    </source>
</evidence>
<dbReference type="EMBL" id="JANPWZ010001508">
    <property type="protein sequence ID" value="KAJ3565264.1"/>
    <property type="molecule type" value="Genomic_DNA"/>
</dbReference>